<comment type="catalytic activity">
    <reaction evidence="6 7">
        <text>L-threonylcarbamoyladenylate + adenosine(37) in tRNA = N(6)-L-threonylcarbamoyladenosine(37) in tRNA + AMP + H(+)</text>
        <dbReference type="Rhea" id="RHEA:37059"/>
        <dbReference type="Rhea" id="RHEA-COMP:10162"/>
        <dbReference type="Rhea" id="RHEA-COMP:10163"/>
        <dbReference type="ChEBI" id="CHEBI:15378"/>
        <dbReference type="ChEBI" id="CHEBI:73682"/>
        <dbReference type="ChEBI" id="CHEBI:74411"/>
        <dbReference type="ChEBI" id="CHEBI:74418"/>
        <dbReference type="ChEBI" id="CHEBI:456215"/>
        <dbReference type="EC" id="2.3.1.234"/>
    </reaction>
</comment>
<dbReference type="CDD" id="cd24133">
    <property type="entry name" value="ASKHA_NBD_TsaD_bac"/>
    <property type="match status" value="1"/>
</dbReference>
<feature type="binding site" evidence="7">
    <location>
        <position position="111"/>
    </location>
    <ligand>
        <name>Fe cation</name>
        <dbReference type="ChEBI" id="CHEBI:24875"/>
    </ligand>
</feature>
<organism evidence="9 10">
    <name type="scientific">Candidatus Dehalogenimonas loeffleri</name>
    <dbReference type="NCBI Taxonomy" id="3127115"/>
    <lineage>
        <taxon>Bacteria</taxon>
        <taxon>Bacillati</taxon>
        <taxon>Chloroflexota</taxon>
        <taxon>Dehalococcoidia</taxon>
        <taxon>Dehalococcoidales</taxon>
        <taxon>Dehalococcoidaceae</taxon>
        <taxon>Dehalogenimonas</taxon>
    </lineage>
</organism>
<protein>
    <recommendedName>
        <fullName evidence="7">tRNA N6-adenosine threonylcarbamoyltransferase</fullName>
        <ecNumber evidence="7">2.3.1.234</ecNumber>
    </recommendedName>
    <alternativeName>
        <fullName evidence="7">N6-L-threonylcarbamoyladenine synthase</fullName>
        <shortName evidence="7">t(6)A synthase</shortName>
    </alternativeName>
    <alternativeName>
        <fullName evidence="7">t(6)A37 threonylcarbamoyladenosine biosynthesis protein TsaD</fullName>
    </alternativeName>
    <alternativeName>
        <fullName evidence="7">tRNA threonylcarbamoyladenosine biosynthesis protein TsaD</fullName>
    </alternativeName>
</protein>
<keyword evidence="2 7" id="KW-0819">tRNA processing</keyword>
<keyword evidence="3 7" id="KW-0479">Metal-binding</keyword>
<dbReference type="InterPro" id="IPR000905">
    <property type="entry name" value="Gcp-like_dom"/>
</dbReference>
<dbReference type="InterPro" id="IPR022450">
    <property type="entry name" value="TsaD"/>
</dbReference>
<dbReference type="SUPFAM" id="SSF53067">
    <property type="entry name" value="Actin-like ATPase domain"/>
    <property type="match status" value="1"/>
</dbReference>
<dbReference type="PRINTS" id="PR00789">
    <property type="entry name" value="OSIALOPTASE"/>
</dbReference>
<evidence type="ECO:0000256" key="7">
    <source>
        <dbReference type="HAMAP-Rule" id="MF_01445"/>
    </source>
</evidence>
<keyword evidence="5 7" id="KW-0012">Acyltransferase</keyword>
<evidence type="ECO:0000256" key="5">
    <source>
        <dbReference type="ARBA" id="ARBA00023315"/>
    </source>
</evidence>
<reference evidence="9 10" key="1">
    <citation type="submission" date="2024-03" db="EMBL/GenBank/DDBJ databases">
        <title>A Dehalogenimonas Isolated from Estuarine Sediments Dihaloeliminates Chlorinated Alkanes.</title>
        <authorList>
            <person name="Yang Y."/>
            <person name="Wang H."/>
        </authorList>
    </citation>
    <scope>NUCLEOTIDE SEQUENCE [LARGE SCALE GENOMIC DNA]</scope>
    <source>
        <strain evidence="9 10">W</strain>
    </source>
</reference>
<evidence type="ECO:0000256" key="4">
    <source>
        <dbReference type="ARBA" id="ARBA00023004"/>
    </source>
</evidence>
<dbReference type="PANTHER" id="PTHR11735">
    <property type="entry name" value="TRNA N6-ADENOSINE THREONYLCARBAMOYLTRANSFERASE"/>
    <property type="match status" value="1"/>
</dbReference>
<keyword evidence="1 7" id="KW-0808">Transferase</keyword>
<proteinExistence type="inferred from homology"/>
<keyword evidence="7" id="KW-0963">Cytoplasm</keyword>
<dbReference type="Proteomes" id="UP001375370">
    <property type="component" value="Chromosome"/>
</dbReference>
<evidence type="ECO:0000256" key="6">
    <source>
        <dbReference type="ARBA" id="ARBA00048117"/>
    </source>
</evidence>
<dbReference type="EMBL" id="CP146612">
    <property type="protein sequence ID" value="WWX26283.1"/>
    <property type="molecule type" value="Genomic_DNA"/>
</dbReference>
<comment type="similarity">
    <text evidence="7">Belongs to the KAE1 / TsaD family.</text>
</comment>
<dbReference type="EC" id="2.3.1.234" evidence="7"/>
<sequence>MLVLGIESSCDETAAAVVRDGVEILANEIASQVDIHARYGGVVPEVASRQHLLSAVPVLEKCLTTAAVTINDIDAVAVTSGPGLAGSLLVGVNFAKAVAMAAQKPLIGVNHLEGHIYANWLTGDLPQFPVMALIVSGGHTDLVYMKDHGEYEIIGRTRDDAAGEAFDKAARLLNLGYPGGPAVDKAARLGKPTLKLPRAVIRNSHDFSFSGLKTALYRLVQTGQTDTPENAAASFQEAVVKVLVTKTIAAAMEYGVNQILLSGGVAANSRLRERMAADSPIPVLIPPLKLCTDNAAVIASCGYFHLQRGERSGLDLDVYPTMAFTPSSSSG</sequence>
<comment type="cofactor">
    <cofactor evidence="7">
        <name>Fe(2+)</name>
        <dbReference type="ChEBI" id="CHEBI:29033"/>
    </cofactor>
    <text evidence="7">Binds 1 Fe(2+) ion per subunit.</text>
</comment>
<comment type="function">
    <text evidence="7">Required for the formation of a threonylcarbamoyl group on adenosine at position 37 (t(6)A37) in tRNAs that read codons beginning with adenine. Is involved in the transfer of the threonylcarbamoyl moiety of threonylcarbamoyl-AMP (TC-AMP) to the N6 group of A37, together with TsaE and TsaB. TsaD likely plays a direct catalytic role in this reaction.</text>
</comment>
<dbReference type="HAMAP" id="MF_01445">
    <property type="entry name" value="TsaD"/>
    <property type="match status" value="1"/>
</dbReference>
<evidence type="ECO:0000259" key="8">
    <source>
        <dbReference type="Pfam" id="PF00814"/>
    </source>
</evidence>
<keyword evidence="4 7" id="KW-0408">Iron</keyword>
<comment type="subcellular location">
    <subcellularLocation>
        <location evidence="7">Cytoplasm</location>
    </subcellularLocation>
</comment>
<keyword evidence="10" id="KW-1185">Reference proteome</keyword>
<evidence type="ECO:0000256" key="2">
    <source>
        <dbReference type="ARBA" id="ARBA00022694"/>
    </source>
</evidence>
<gene>
    <name evidence="7 9" type="primary">tsaD</name>
    <name evidence="9" type="ORF">V8247_03140</name>
</gene>
<dbReference type="Pfam" id="PF00814">
    <property type="entry name" value="TsaD"/>
    <property type="match status" value="1"/>
</dbReference>
<feature type="binding site" evidence="7">
    <location>
        <begin position="134"/>
        <end position="138"/>
    </location>
    <ligand>
        <name>substrate</name>
    </ligand>
</feature>
<feature type="binding site" evidence="7">
    <location>
        <position position="115"/>
    </location>
    <ligand>
        <name>Fe cation</name>
        <dbReference type="ChEBI" id="CHEBI:24875"/>
    </ligand>
</feature>
<dbReference type="InterPro" id="IPR017861">
    <property type="entry name" value="KAE1/TsaD"/>
</dbReference>
<name>A0ABZ2JC11_9CHLR</name>
<dbReference type="Gene3D" id="3.30.420.40">
    <property type="match status" value="2"/>
</dbReference>
<accession>A0ABZ2JC11</accession>
<dbReference type="NCBIfam" id="TIGR00329">
    <property type="entry name" value="gcp_kae1"/>
    <property type="match status" value="1"/>
</dbReference>
<evidence type="ECO:0000313" key="10">
    <source>
        <dbReference type="Proteomes" id="UP001375370"/>
    </source>
</evidence>
<feature type="binding site" evidence="7">
    <location>
        <position position="293"/>
    </location>
    <ligand>
        <name>Fe cation</name>
        <dbReference type="ChEBI" id="CHEBI:24875"/>
    </ligand>
</feature>
<dbReference type="NCBIfam" id="TIGR03723">
    <property type="entry name" value="T6A_TsaD_YgjD"/>
    <property type="match status" value="1"/>
</dbReference>
<dbReference type="GO" id="GO:0061711">
    <property type="term" value="F:tRNA N(6)-L-threonylcarbamoyladenine synthase activity"/>
    <property type="evidence" value="ECO:0007669"/>
    <property type="project" value="UniProtKB-EC"/>
</dbReference>
<evidence type="ECO:0000256" key="1">
    <source>
        <dbReference type="ARBA" id="ARBA00022679"/>
    </source>
</evidence>
<feature type="binding site" evidence="7">
    <location>
        <position position="268"/>
    </location>
    <ligand>
        <name>substrate</name>
    </ligand>
</feature>
<dbReference type="InterPro" id="IPR043129">
    <property type="entry name" value="ATPase_NBD"/>
</dbReference>
<dbReference type="PANTHER" id="PTHR11735:SF6">
    <property type="entry name" value="TRNA N6-ADENOSINE THREONYLCARBAMOYLTRANSFERASE, MITOCHONDRIAL"/>
    <property type="match status" value="1"/>
</dbReference>
<evidence type="ECO:0000256" key="3">
    <source>
        <dbReference type="ARBA" id="ARBA00022723"/>
    </source>
</evidence>
<feature type="domain" description="Gcp-like" evidence="8">
    <location>
        <begin position="23"/>
        <end position="299"/>
    </location>
</feature>
<feature type="binding site" evidence="7">
    <location>
        <position position="184"/>
    </location>
    <ligand>
        <name>substrate</name>
    </ligand>
</feature>
<evidence type="ECO:0000313" key="9">
    <source>
        <dbReference type="EMBL" id="WWX26283.1"/>
    </source>
</evidence>
<feature type="binding site" evidence="7">
    <location>
        <position position="167"/>
    </location>
    <ligand>
        <name>substrate</name>
    </ligand>
</feature>
<dbReference type="RefSeq" id="WP_338739300.1">
    <property type="nucleotide sequence ID" value="NZ_CP146612.1"/>
</dbReference>
<feature type="binding site" evidence="7">
    <location>
        <position position="180"/>
    </location>
    <ligand>
        <name>substrate</name>
    </ligand>
</feature>